<dbReference type="EMBL" id="NRSH01000244">
    <property type="protein sequence ID" value="MBK1727719.1"/>
    <property type="molecule type" value="Genomic_DNA"/>
</dbReference>
<dbReference type="Gene3D" id="3.40.1410.10">
    <property type="entry name" value="Chorismate lyase-like"/>
    <property type="match status" value="1"/>
</dbReference>
<evidence type="ECO:0000313" key="2">
    <source>
        <dbReference type="Proteomes" id="UP000738126"/>
    </source>
</evidence>
<gene>
    <name evidence="1" type="ORF">CKO13_12010</name>
</gene>
<dbReference type="SUPFAM" id="SSF64288">
    <property type="entry name" value="Chorismate lyase-like"/>
    <property type="match status" value="1"/>
</dbReference>
<proteinExistence type="predicted"/>
<protein>
    <submittedName>
        <fullName evidence="1">Uncharacterized protein</fullName>
    </submittedName>
</protein>
<keyword evidence="2" id="KW-1185">Reference proteome</keyword>
<organism evidence="1 2">
    <name type="scientific">Halorhodospira neutriphila</name>
    <dbReference type="NCBI Taxonomy" id="168379"/>
    <lineage>
        <taxon>Bacteria</taxon>
        <taxon>Pseudomonadati</taxon>
        <taxon>Pseudomonadota</taxon>
        <taxon>Gammaproteobacteria</taxon>
        <taxon>Chromatiales</taxon>
        <taxon>Ectothiorhodospiraceae</taxon>
        <taxon>Halorhodospira</taxon>
    </lineage>
</organism>
<accession>A0ABS1EDJ1</accession>
<comment type="caution">
    <text evidence="1">The sequence shown here is derived from an EMBL/GenBank/DDBJ whole genome shotgun (WGS) entry which is preliminary data.</text>
</comment>
<dbReference type="InterPro" id="IPR028978">
    <property type="entry name" value="Chorismate_lyase_/UTRA_dom_sf"/>
</dbReference>
<reference evidence="1 2" key="1">
    <citation type="journal article" date="2020" name="Microorganisms">
        <title>Osmotic Adaptation and Compatible Solute Biosynthesis of Phototrophic Bacteria as Revealed from Genome Analyses.</title>
        <authorList>
            <person name="Imhoff J.F."/>
            <person name="Rahn T."/>
            <person name="Kunzel S."/>
            <person name="Keller A."/>
            <person name="Neulinger S.C."/>
        </authorList>
    </citation>
    <scope>NUCLEOTIDE SEQUENCE [LARGE SCALE GENOMIC DNA]</scope>
    <source>
        <strain evidence="1 2">DSM 15116</strain>
    </source>
</reference>
<sequence>MARLRGTEPLARRMAAYGLPGGCGAWARRSLLWAAQQRLLVTEVFLASTTCLEEAEGERGRVQPQ</sequence>
<name>A0ABS1EDJ1_9GAMM</name>
<dbReference type="Proteomes" id="UP000738126">
    <property type="component" value="Unassembled WGS sequence"/>
</dbReference>
<evidence type="ECO:0000313" key="1">
    <source>
        <dbReference type="EMBL" id="MBK1727719.1"/>
    </source>
</evidence>